<dbReference type="AlphaFoldDB" id="A0AAW2YS79"/>
<sequence>MRNRSLFITLVVVLSQLAGFIFFYSRSNKLEVPRGNNIDHQPPPNYHIHEEHKPAYEQKKQVEQKNNSESPQSEALYSHHFCVRNSIHETWKERSCMFSNICFDVNKRQWHYFANVDNELSTFHTDFQGRSKTNFDEPHWVSLDSRGQFPWKADHIHSKTTIREYADKEKYDVIWDDRPTFLLRRHACGNAGHCLLEASGLIGHDMSLWSEFDINNRIIFMDACDCTETVAQISCGGGITDQHRFDLCEKFTNAYVQGMSNNPIVNVPQLELSQIQKDYSTKAVNPFVCHKRLMSGHGQLTPYGGQGFKMHASNSFRAVRYAILKKNNVKTPSIQDRYERIFKNKIFNVLVHYKKGRRTVLNLRECVNYIQNHHPVLRGSKIVYRNITFQEPIKEQLEVLQSTDLFFTVFGSASVQSLLLPDGASLLTSPACSYPGYDKCNTFETEVVHSHMTQYNDFSYTVESEEELVQEPPENYYSINAKCDRYADQFIRAATHAMNWVEVRHNKNGY</sequence>
<dbReference type="GO" id="GO:0016757">
    <property type="term" value="F:glycosyltransferase activity"/>
    <property type="evidence" value="ECO:0007669"/>
    <property type="project" value="InterPro"/>
</dbReference>
<dbReference type="Pfam" id="PF04577">
    <property type="entry name" value="Glyco_transf_61"/>
    <property type="match status" value="1"/>
</dbReference>
<name>A0AAW2YS79_9EUKA</name>
<accession>A0AAW2YS79</accession>
<reference evidence="2 3" key="1">
    <citation type="submission" date="2024-03" db="EMBL/GenBank/DDBJ databases">
        <title>The Acrasis kona genome and developmental transcriptomes reveal deep origins of eukaryotic multicellular pathways.</title>
        <authorList>
            <person name="Sheikh S."/>
            <person name="Fu C.-J."/>
            <person name="Brown M.W."/>
            <person name="Baldauf S.L."/>
        </authorList>
    </citation>
    <scope>NUCLEOTIDE SEQUENCE [LARGE SCALE GENOMIC DNA]</scope>
    <source>
        <strain evidence="2 3">ATCC MYA-3509</strain>
    </source>
</reference>
<dbReference type="Proteomes" id="UP001431209">
    <property type="component" value="Unassembled WGS sequence"/>
</dbReference>
<gene>
    <name evidence="2" type="ORF">AKO1_007130</name>
</gene>
<feature type="domain" description="Glycosyltransferase 61 catalytic" evidence="1">
    <location>
        <begin position="311"/>
        <end position="426"/>
    </location>
</feature>
<proteinExistence type="predicted"/>
<evidence type="ECO:0000313" key="3">
    <source>
        <dbReference type="Proteomes" id="UP001431209"/>
    </source>
</evidence>
<keyword evidence="3" id="KW-1185">Reference proteome</keyword>
<dbReference type="InterPro" id="IPR049625">
    <property type="entry name" value="Glyco_transf_61_cat"/>
</dbReference>
<dbReference type="EMBL" id="JAOPGA020000651">
    <property type="protein sequence ID" value="KAL0480311.1"/>
    <property type="molecule type" value="Genomic_DNA"/>
</dbReference>
<protein>
    <recommendedName>
        <fullName evidence="1">Glycosyltransferase 61 catalytic domain-containing protein</fullName>
    </recommendedName>
</protein>
<organism evidence="2 3">
    <name type="scientific">Acrasis kona</name>
    <dbReference type="NCBI Taxonomy" id="1008807"/>
    <lineage>
        <taxon>Eukaryota</taxon>
        <taxon>Discoba</taxon>
        <taxon>Heterolobosea</taxon>
        <taxon>Tetramitia</taxon>
        <taxon>Eutetramitia</taxon>
        <taxon>Acrasidae</taxon>
        <taxon>Acrasis</taxon>
    </lineage>
</organism>
<evidence type="ECO:0000259" key="1">
    <source>
        <dbReference type="Pfam" id="PF04577"/>
    </source>
</evidence>
<evidence type="ECO:0000313" key="2">
    <source>
        <dbReference type="EMBL" id="KAL0480311.1"/>
    </source>
</evidence>
<comment type="caution">
    <text evidence="2">The sequence shown here is derived from an EMBL/GenBank/DDBJ whole genome shotgun (WGS) entry which is preliminary data.</text>
</comment>